<keyword evidence="13" id="KW-0413">Isomerase</keyword>
<dbReference type="PANTHER" id="PTHR11472:SF34">
    <property type="entry name" value="REGULATOR OF TELOMERE ELONGATION HELICASE 1"/>
    <property type="match status" value="1"/>
</dbReference>
<evidence type="ECO:0000256" key="9">
    <source>
        <dbReference type="ARBA" id="ARBA00023004"/>
    </source>
</evidence>
<dbReference type="InterPro" id="IPR014013">
    <property type="entry name" value="Helic_SF1/SF2_ATP-bd_DinG/Rad3"/>
</dbReference>
<protein>
    <recommendedName>
        <fullName evidence="15">DNA 5'-3' helicase</fullName>
        <ecNumber evidence="15">5.6.2.3</ecNumber>
    </recommendedName>
</protein>
<dbReference type="EC" id="5.6.2.3" evidence="15"/>
<dbReference type="KEGG" id="whj:H9Q79_16730"/>
<keyword evidence="6" id="KW-0378">Hydrolase</keyword>
<dbReference type="PROSITE" id="PS51193">
    <property type="entry name" value="HELICASE_ATP_BIND_2"/>
    <property type="match status" value="1"/>
</dbReference>
<dbReference type="EMBL" id="CP060635">
    <property type="protein sequence ID" value="QNM10562.1"/>
    <property type="molecule type" value="Genomic_DNA"/>
</dbReference>
<dbReference type="Pfam" id="PF13307">
    <property type="entry name" value="Helicase_C_2"/>
    <property type="match status" value="1"/>
</dbReference>
<evidence type="ECO:0000256" key="5">
    <source>
        <dbReference type="ARBA" id="ARBA00022763"/>
    </source>
</evidence>
<name>A0A7G9GID0_9FIRM</name>
<dbReference type="SMART" id="SM00491">
    <property type="entry name" value="HELICc2"/>
    <property type="match status" value="1"/>
</dbReference>
<evidence type="ECO:0000256" key="8">
    <source>
        <dbReference type="ARBA" id="ARBA00022840"/>
    </source>
</evidence>
<keyword evidence="11" id="KW-0238">DNA-binding</keyword>
<dbReference type="InterPro" id="IPR011604">
    <property type="entry name" value="PDDEXK-like_dom_sf"/>
</dbReference>
<dbReference type="PANTHER" id="PTHR11472">
    <property type="entry name" value="DNA REPAIR DEAD HELICASE RAD3/XP-D SUBFAMILY MEMBER"/>
    <property type="match status" value="1"/>
</dbReference>
<dbReference type="InterPro" id="IPR010614">
    <property type="entry name" value="RAD3-like_helicase_DEAD"/>
</dbReference>
<dbReference type="InterPro" id="IPR011545">
    <property type="entry name" value="DEAD/DEAH_box_helicase_dom"/>
</dbReference>
<evidence type="ECO:0000256" key="7">
    <source>
        <dbReference type="ARBA" id="ARBA00022806"/>
    </source>
</evidence>
<keyword evidence="12" id="KW-0234">DNA repair</keyword>
<dbReference type="Gene3D" id="1.10.30.20">
    <property type="entry name" value="Bacterial XPD DNA helicase, FeS cluster domain"/>
    <property type="match status" value="1"/>
</dbReference>
<evidence type="ECO:0000313" key="19">
    <source>
        <dbReference type="Proteomes" id="UP000515860"/>
    </source>
</evidence>
<reference evidence="18 19" key="1">
    <citation type="submission" date="2020-08" db="EMBL/GenBank/DDBJ databases">
        <authorList>
            <person name="Liu C."/>
            <person name="Sun Q."/>
        </authorList>
    </citation>
    <scope>NUCLEOTIDE SEQUENCE [LARGE SCALE GENOMIC DNA]</scope>
    <source>
        <strain evidence="18 19">NSJ-29</strain>
    </source>
</reference>
<evidence type="ECO:0000256" key="13">
    <source>
        <dbReference type="ARBA" id="ARBA00023235"/>
    </source>
</evidence>
<evidence type="ECO:0000256" key="3">
    <source>
        <dbReference type="ARBA" id="ARBA00022723"/>
    </source>
</evidence>
<dbReference type="InterPro" id="IPR014001">
    <property type="entry name" value="Helicase_ATP-bd"/>
</dbReference>
<dbReference type="GO" id="GO:0003677">
    <property type="term" value="F:DNA binding"/>
    <property type="evidence" value="ECO:0007669"/>
    <property type="project" value="UniProtKB-KW"/>
</dbReference>
<evidence type="ECO:0000256" key="11">
    <source>
        <dbReference type="ARBA" id="ARBA00023125"/>
    </source>
</evidence>
<keyword evidence="2" id="KW-0004">4Fe-4S</keyword>
<dbReference type="GO" id="GO:0043139">
    <property type="term" value="F:5'-3' DNA helicase activity"/>
    <property type="evidence" value="ECO:0007669"/>
    <property type="project" value="UniProtKB-EC"/>
</dbReference>
<keyword evidence="5" id="KW-0227">DNA damage</keyword>
<evidence type="ECO:0000256" key="14">
    <source>
        <dbReference type="ARBA" id="ARBA00038058"/>
    </source>
</evidence>
<evidence type="ECO:0000256" key="12">
    <source>
        <dbReference type="ARBA" id="ARBA00023204"/>
    </source>
</evidence>
<evidence type="ECO:0000259" key="17">
    <source>
        <dbReference type="PROSITE" id="PS51193"/>
    </source>
</evidence>
<keyword evidence="7 18" id="KW-0347">Helicase</keyword>
<comment type="similarity">
    <text evidence="14">Belongs to the helicase family. DinG subfamily.</text>
</comment>
<dbReference type="SMART" id="SM00488">
    <property type="entry name" value="DEXDc2"/>
    <property type="match status" value="1"/>
</dbReference>
<keyword evidence="3" id="KW-0479">Metal-binding</keyword>
<dbReference type="AlphaFoldDB" id="A0A7G9GID0"/>
<keyword evidence="4" id="KW-0547">Nucleotide-binding</keyword>
<keyword evidence="19" id="KW-1185">Reference proteome</keyword>
<dbReference type="Gene3D" id="3.90.320.10">
    <property type="match status" value="1"/>
</dbReference>
<dbReference type="GO" id="GO:0005524">
    <property type="term" value="F:ATP binding"/>
    <property type="evidence" value="ECO:0007669"/>
    <property type="project" value="UniProtKB-KW"/>
</dbReference>
<dbReference type="Pfam" id="PF00270">
    <property type="entry name" value="DEAD"/>
    <property type="match status" value="1"/>
</dbReference>
<feature type="domain" description="Helicase ATP-binding" evidence="17">
    <location>
        <begin position="148"/>
        <end position="430"/>
    </location>
</feature>
<evidence type="ECO:0000256" key="1">
    <source>
        <dbReference type="ARBA" id="ARBA00001966"/>
    </source>
</evidence>
<evidence type="ECO:0000256" key="2">
    <source>
        <dbReference type="ARBA" id="ARBA00022485"/>
    </source>
</evidence>
<dbReference type="Pfam" id="PF06733">
    <property type="entry name" value="DEAD_2"/>
    <property type="match status" value="1"/>
</dbReference>
<dbReference type="GO" id="GO:0046872">
    <property type="term" value="F:metal ion binding"/>
    <property type="evidence" value="ECO:0007669"/>
    <property type="project" value="UniProtKB-KW"/>
</dbReference>
<comment type="catalytic activity">
    <reaction evidence="16">
        <text>ATP + H2O = ADP + phosphate + H(+)</text>
        <dbReference type="Rhea" id="RHEA:13065"/>
        <dbReference type="ChEBI" id="CHEBI:15377"/>
        <dbReference type="ChEBI" id="CHEBI:15378"/>
        <dbReference type="ChEBI" id="CHEBI:30616"/>
        <dbReference type="ChEBI" id="CHEBI:43474"/>
        <dbReference type="ChEBI" id="CHEBI:456216"/>
        <dbReference type="EC" id="5.6.2.3"/>
    </reaction>
</comment>
<accession>A0A7G9GID0</accession>
<proteinExistence type="inferred from homology"/>
<keyword evidence="8" id="KW-0067">ATP-binding</keyword>
<evidence type="ECO:0000256" key="6">
    <source>
        <dbReference type="ARBA" id="ARBA00022801"/>
    </source>
</evidence>
<comment type="cofactor">
    <cofactor evidence="1">
        <name>[4Fe-4S] cluster</name>
        <dbReference type="ChEBI" id="CHEBI:49883"/>
    </cofactor>
</comment>
<dbReference type="InterPro" id="IPR006554">
    <property type="entry name" value="Helicase-like_DEXD_c2"/>
</dbReference>
<dbReference type="SUPFAM" id="SSF52540">
    <property type="entry name" value="P-loop containing nucleoside triphosphate hydrolases"/>
    <property type="match status" value="2"/>
</dbReference>
<evidence type="ECO:0000256" key="16">
    <source>
        <dbReference type="ARBA" id="ARBA00048954"/>
    </source>
</evidence>
<dbReference type="Gene3D" id="3.40.50.300">
    <property type="entry name" value="P-loop containing nucleotide triphosphate hydrolases"/>
    <property type="match status" value="2"/>
</dbReference>
<dbReference type="GO" id="GO:0006281">
    <property type="term" value="P:DNA repair"/>
    <property type="evidence" value="ECO:0007669"/>
    <property type="project" value="UniProtKB-KW"/>
</dbReference>
<dbReference type="InterPro" id="IPR027417">
    <property type="entry name" value="P-loop_NTPase"/>
</dbReference>
<dbReference type="Gene3D" id="1.10.275.40">
    <property type="match status" value="1"/>
</dbReference>
<dbReference type="Proteomes" id="UP000515860">
    <property type="component" value="Chromosome"/>
</dbReference>
<dbReference type="SMART" id="SM00487">
    <property type="entry name" value="DEXDc"/>
    <property type="match status" value="1"/>
</dbReference>
<evidence type="ECO:0000256" key="15">
    <source>
        <dbReference type="ARBA" id="ARBA00044969"/>
    </source>
</evidence>
<dbReference type="InterPro" id="IPR045028">
    <property type="entry name" value="DinG/Rad3-like"/>
</dbReference>
<evidence type="ECO:0000313" key="18">
    <source>
        <dbReference type="EMBL" id="QNM10562.1"/>
    </source>
</evidence>
<dbReference type="InterPro" id="IPR006555">
    <property type="entry name" value="ATP-dep_Helicase_C"/>
</dbReference>
<keyword evidence="10" id="KW-0411">Iron-sulfur</keyword>
<dbReference type="InterPro" id="IPR042493">
    <property type="entry name" value="XPD_DNA_FeS"/>
</dbReference>
<gene>
    <name evidence="18" type="ORF">H9Q79_16730</name>
</gene>
<evidence type="ECO:0000256" key="4">
    <source>
        <dbReference type="ARBA" id="ARBA00022741"/>
    </source>
</evidence>
<evidence type="ECO:0000256" key="10">
    <source>
        <dbReference type="ARBA" id="ARBA00023014"/>
    </source>
</evidence>
<dbReference type="GO" id="GO:0051539">
    <property type="term" value="F:4 iron, 4 sulfur cluster binding"/>
    <property type="evidence" value="ECO:0007669"/>
    <property type="project" value="UniProtKB-KW"/>
</dbReference>
<organism evidence="18 19">
    <name type="scientific">Wansuia hejianensis</name>
    <dbReference type="NCBI Taxonomy" id="2763667"/>
    <lineage>
        <taxon>Bacteria</taxon>
        <taxon>Bacillati</taxon>
        <taxon>Bacillota</taxon>
        <taxon>Clostridia</taxon>
        <taxon>Lachnospirales</taxon>
        <taxon>Lachnospiraceae</taxon>
        <taxon>Wansuia</taxon>
    </lineage>
</organism>
<keyword evidence="9" id="KW-0408">Iron</keyword>
<dbReference type="GO" id="GO:0016818">
    <property type="term" value="F:hydrolase activity, acting on acid anhydrides, in phosphorus-containing anhydrides"/>
    <property type="evidence" value="ECO:0007669"/>
    <property type="project" value="InterPro"/>
</dbReference>
<sequence length="754" mass="87287">MQQGSRIHRKLQKRMGGGYQAEVPLRFEKEYENFILIVEGRADGIFTDQKGTVIDEIKGVYQNLEQLEEPVPVHLAQAKCYAYVYGLQQKLEQIRVQMTYCNMDTEEVRKFVQDFRMEELDLWFSSLLDSYYKWADFQVCWERKRDASMEGLEFPFDYRQGQKGLVADVYRTILRKKQLFVQAPTGIGKTMSAVFPAVRALGEGYGEKIFYLTAKTITRTVAEEAFSVLKGQGLFCKALTITAKEKMCVCEEVDCNPELCPRAKGHFDRVNDAVFEMLTEQERFGRDDILAQSEKWQVCPYEMQLDLAVFMDAVICDYNYVFDPVVHLKRFFGEGGRKGEYLFLIDEAHNLVERGREMYSASLYKEDFLEMKKKLRAYSKKLEKALERCNHQLLVNKRECDECRELESVGSFVLLLTGLLGELEEFLPELAEGSLRKEVLEFYFQARSFASIYELVDENYLIYTRHTEEGKFQLKLFCVNPAVNLQNCLDRGRSTVFLSATLLPVRYYQSLLSARTDDYAVYIPSPFAPSNRYLAIGSDVSSRYKRRTREEYVRMASYIRQVTMGRRGNYLVFFPSYRMLSEVYGIFEQEFLPAAPDGCRCVCQTPSMGEAAREDFLAGFQDEDGRTLIGFCVMGGIFAEGIDLSGKRLIGAIVVGTGLPQIGDERELLRRFYDRKGENGFDFAYRFPGMNKVLQSAGRVIRTTEDQGVILLLDERFRLREYRDLFPREWSDCRLCTLQTVAGEIREFWDRIGC</sequence>